<organism evidence="1 2">
    <name type="scientific">Treponema denticola</name>
    <dbReference type="NCBI Taxonomy" id="158"/>
    <lineage>
        <taxon>Bacteria</taxon>
        <taxon>Pseudomonadati</taxon>
        <taxon>Spirochaetota</taxon>
        <taxon>Spirochaetia</taxon>
        <taxon>Spirochaetales</taxon>
        <taxon>Treponemataceae</taxon>
        <taxon>Treponema</taxon>
    </lineage>
</organism>
<dbReference type="AlphaFoldDB" id="A0A9Q9EX41"/>
<dbReference type="EMBL" id="CP051635">
    <property type="protein sequence ID" value="UTD00319.1"/>
    <property type="molecule type" value="Genomic_DNA"/>
</dbReference>
<dbReference type="Pfam" id="PF13306">
    <property type="entry name" value="LRR_5"/>
    <property type="match status" value="2"/>
</dbReference>
<reference evidence="1" key="1">
    <citation type="submission" date="2020-04" db="EMBL/GenBank/DDBJ databases">
        <title>Comparative genomics of oral phylogroup-2 Treponema strains.</title>
        <authorList>
            <person name="Zeng H."/>
            <person name="Chan Y.K."/>
            <person name="Watt R.M."/>
        </authorList>
    </citation>
    <scope>NUCLEOTIDE SEQUENCE</scope>
    <source>
        <strain evidence="1">OMZ 905</strain>
    </source>
</reference>
<name>A0A9Q9EX41_TREDN</name>
<dbReference type="PROSITE" id="PS51257">
    <property type="entry name" value="PROKAR_LIPOPROTEIN"/>
    <property type="match status" value="1"/>
</dbReference>
<dbReference type="InterPro" id="IPR032675">
    <property type="entry name" value="LRR_dom_sf"/>
</dbReference>
<evidence type="ECO:0000313" key="1">
    <source>
        <dbReference type="EMBL" id="UTD00319.1"/>
    </source>
</evidence>
<protein>
    <submittedName>
        <fullName evidence="1">Leucine-rich repeat domain-containing protein</fullName>
    </submittedName>
</protein>
<dbReference type="Gene3D" id="3.80.10.10">
    <property type="entry name" value="Ribonuclease Inhibitor"/>
    <property type="match status" value="1"/>
</dbReference>
<dbReference type="Proteomes" id="UP001056981">
    <property type="component" value="Chromosome"/>
</dbReference>
<sequence length="264" mass="29355">MKQKKIVSRVVSLIFLMSVLSMVSLLLISCTGKDENGKSTSKTTVKKKANPPSDFKYDLTKDGKGIKITEFLGEGVDIVIPDTIEDMPVTELEFFGYNSGRLNTKIKSGEQVWNNYLKRYVDVMKPVNSIVVPPSVNIIGESCFFWVKGVDIDISKLKKIGRDAFAGTEFVNTSITISKDTEFPGPGEGGYRTTQAFYGSNITSVTLEEGRKELFIGFAECKNLENVIIPSSIKKMSEYEFEDCPRLSLKTRQAIKDAGYKGSF</sequence>
<evidence type="ECO:0000313" key="2">
    <source>
        <dbReference type="Proteomes" id="UP001056981"/>
    </source>
</evidence>
<dbReference type="InterPro" id="IPR026906">
    <property type="entry name" value="LRR_5"/>
</dbReference>
<dbReference type="RefSeq" id="WP_253716060.1">
    <property type="nucleotide sequence ID" value="NZ_CP051522.1"/>
</dbReference>
<accession>A0A9Q9EX41</accession>
<proteinExistence type="predicted"/>
<gene>
    <name evidence="1" type="ORF">E4N86_06235</name>
</gene>